<sequence>MLRNLHVKNLALIDEMEVEFEEGLNILTGETGAGKSLIIGSINMALGQKVPKEMIKEGADYALVELIFEVKSEDTIRRLQEMDIFPEDGMVIMSRKITGGRSVAKINSESISAAKVKEAAQLLIDIHGQHEHQSLTGKKMQLALLDDYAKEETQEVKAEVKKRYEEYSSILKELEEKDIDKEQQQRELSFLEFEIQELEDACLREGEDEELEKTYRKMLNGKKIAEACGAAYRLTSENGESASDQIGRALREISAVTSCDAELQPLEEQLEQLDGLLNDFNRDMSSYLSGLEFEEEDFYETEKRLDELNHLKSKYGDTIEKVLEVKEEKIQRRDELLDYDAYLNQLKEQKKASEEALEKASKKLSKIRKKYAKELCRQVTEHLLDLNFETVDLSMEFEQTTHFTSNGYDEVEFLISTNPGETPKPLGKIASGGELSRIMLALKTVLANNDEIETLIFDEIDTGISGRTAQKVSEKMDLIGRNHQVICITHLPQIAAMADTHFLIEKTVESGRTTSKIHRLPQEESVAELARMLGGVSITETVLENAKEMKELAAKTKKS</sequence>
<dbReference type="InterPro" id="IPR004604">
    <property type="entry name" value="DNA_recomb/repair_RecN"/>
</dbReference>
<evidence type="ECO:0000313" key="12">
    <source>
        <dbReference type="Proteomes" id="UP001454489"/>
    </source>
</evidence>
<evidence type="ECO:0000256" key="3">
    <source>
        <dbReference type="ARBA" id="ARBA00022741"/>
    </source>
</evidence>
<feature type="coiled-coil region" evidence="9">
    <location>
        <begin position="339"/>
        <end position="370"/>
    </location>
</feature>
<dbReference type="InterPro" id="IPR027417">
    <property type="entry name" value="P-loop_NTPase"/>
</dbReference>
<reference evidence="11 12" key="1">
    <citation type="submission" date="2024-03" db="EMBL/GenBank/DDBJ databases">
        <title>Human intestinal bacterial collection.</title>
        <authorList>
            <person name="Pauvert C."/>
            <person name="Hitch T.C.A."/>
            <person name="Clavel T."/>
        </authorList>
    </citation>
    <scope>NUCLEOTIDE SEQUENCE [LARGE SCALE GENOMIC DNA]</scope>
    <source>
        <strain evidence="11 12">CLA-AA-H185</strain>
    </source>
</reference>
<organism evidence="11 12">
    <name type="scientific">Maccoyibacter intestinihominis</name>
    <dbReference type="NCBI Taxonomy" id="3133499"/>
    <lineage>
        <taxon>Bacteria</taxon>
        <taxon>Bacillati</taxon>
        <taxon>Bacillota</taxon>
        <taxon>Clostridia</taxon>
        <taxon>Lachnospirales</taxon>
        <taxon>Lachnospiraceae</taxon>
        <taxon>Maccoyibacter</taxon>
    </lineage>
</organism>
<dbReference type="Pfam" id="PF13476">
    <property type="entry name" value="AAA_23"/>
    <property type="match status" value="1"/>
</dbReference>
<dbReference type="Gene3D" id="3.40.50.300">
    <property type="entry name" value="P-loop containing nucleotide triphosphate hydrolases"/>
    <property type="match status" value="2"/>
</dbReference>
<comment type="caution">
    <text evidence="11">The sequence shown here is derived from an EMBL/GenBank/DDBJ whole genome shotgun (WGS) entry which is preliminary data.</text>
</comment>
<gene>
    <name evidence="11" type="primary">recN</name>
    <name evidence="11" type="ORF">WMO43_01740</name>
</gene>
<keyword evidence="9" id="KW-0175">Coiled coil</keyword>
<evidence type="ECO:0000256" key="4">
    <source>
        <dbReference type="ARBA" id="ARBA00022763"/>
    </source>
</evidence>
<dbReference type="Proteomes" id="UP001454489">
    <property type="component" value="Unassembled WGS sequence"/>
</dbReference>
<evidence type="ECO:0000256" key="6">
    <source>
        <dbReference type="ARBA" id="ARBA00023204"/>
    </source>
</evidence>
<dbReference type="InterPro" id="IPR038729">
    <property type="entry name" value="Rad50/SbcC_AAA"/>
</dbReference>
<dbReference type="NCBIfam" id="TIGR00634">
    <property type="entry name" value="recN"/>
    <property type="match status" value="1"/>
</dbReference>
<evidence type="ECO:0000256" key="8">
    <source>
        <dbReference type="PIRNR" id="PIRNR003128"/>
    </source>
</evidence>
<protein>
    <recommendedName>
        <fullName evidence="2 8">DNA repair protein RecN</fullName>
    </recommendedName>
    <alternativeName>
        <fullName evidence="7 8">Recombination protein N</fullName>
    </alternativeName>
</protein>
<feature type="coiled-coil region" evidence="9">
    <location>
        <begin position="157"/>
        <end position="201"/>
    </location>
</feature>
<evidence type="ECO:0000259" key="10">
    <source>
        <dbReference type="Pfam" id="PF13476"/>
    </source>
</evidence>
<keyword evidence="4 8" id="KW-0227">DNA damage</keyword>
<dbReference type="RefSeq" id="WP_353529561.1">
    <property type="nucleotide sequence ID" value="NZ_JBBMEX010000001.1"/>
</dbReference>
<comment type="function">
    <text evidence="8">May be involved in recombinational repair of damaged DNA.</text>
</comment>
<evidence type="ECO:0000256" key="2">
    <source>
        <dbReference type="ARBA" id="ARBA00021315"/>
    </source>
</evidence>
<dbReference type="CDD" id="cd03241">
    <property type="entry name" value="ABC_RecN"/>
    <property type="match status" value="2"/>
</dbReference>
<dbReference type="PIRSF" id="PIRSF003128">
    <property type="entry name" value="RecN"/>
    <property type="match status" value="1"/>
</dbReference>
<accession>A0ABV1HA60</accession>
<evidence type="ECO:0000313" key="11">
    <source>
        <dbReference type="EMBL" id="MEQ2556604.1"/>
    </source>
</evidence>
<keyword evidence="5" id="KW-0067">ATP-binding</keyword>
<name>A0ABV1HA60_9FIRM</name>
<dbReference type="EMBL" id="JBBMEX010000001">
    <property type="protein sequence ID" value="MEQ2556604.1"/>
    <property type="molecule type" value="Genomic_DNA"/>
</dbReference>
<dbReference type="PANTHER" id="PTHR11059">
    <property type="entry name" value="DNA REPAIR PROTEIN RECN"/>
    <property type="match status" value="1"/>
</dbReference>
<dbReference type="PANTHER" id="PTHR11059:SF0">
    <property type="entry name" value="DNA REPAIR PROTEIN RECN"/>
    <property type="match status" value="1"/>
</dbReference>
<feature type="domain" description="Rad50/SbcC-type AAA" evidence="10">
    <location>
        <begin position="5"/>
        <end position="200"/>
    </location>
</feature>
<evidence type="ECO:0000256" key="1">
    <source>
        <dbReference type="ARBA" id="ARBA00009441"/>
    </source>
</evidence>
<dbReference type="SUPFAM" id="SSF52540">
    <property type="entry name" value="P-loop containing nucleoside triphosphate hydrolases"/>
    <property type="match status" value="1"/>
</dbReference>
<evidence type="ECO:0000256" key="5">
    <source>
        <dbReference type="ARBA" id="ARBA00022840"/>
    </source>
</evidence>
<keyword evidence="6 8" id="KW-0234">DNA repair</keyword>
<evidence type="ECO:0000256" key="9">
    <source>
        <dbReference type="SAM" id="Coils"/>
    </source>
</evidence>
<keyword evidence="12" id="KW-1185">Reference proteome</keyword>
<evidence type="ECO:0000256" key="7">
    <source>
        <dbReference type="ARBA" id="ARBA00033408"/>
    </source>
</evidence>
<proteinExistence type="inferred from homology"/>
<comment type="similarity">
    <text evidence="1 8">Belongs to the RecN family.</text>
</comment>
<keyword evidence="3" id="KW-0547">Nucleotide-binding</keyword>